<protein>
    <submittedName>
        <fullName evidence="2">Uncharacterized protein</fullName>
    </submittedName>
</protein>
<feature type="region of interest" description="Disordered" evidence="1">
    <location>
        <begin position="1"/>
        <end position="70"/>
    </location>
</feature>
<dbReference type="EMBL" id="LR778301">
    <property type="protein sequence ID" value="CAB1370013.1"/>
    <property type="molecule type" value="Genomic_DNA"/>
</dbReference>
<evidence type="ECO:0000313" key="3">
    <source>
        <dbReference type="Proteomes" id="UP000515733"/>
    </source>
</evidence>
<accession>A0A6S6XYL1</accession>
<keyword evidence="3" id="KW-1185">Reference proteome</keyword>
<sequence length="70" mass="7362">MNPAASHHPERAQPANIRHTLPREGGWGEGCPVSAPHGRPKGRMPQPGAAQRRTVVTPSLGEGIGGRVVQ</sequence>
<evidence type="ECO:0000256" key="1">
    <source>
        <dbReference type="SAM" id="MobiDB-lite"/>
    </source>
</evidence>
<dbReference type="KEGG" id="doe:DENOEST_2854"/>
<organism evidence="2 3">
    <name type="scientific">Denitratisoma oestradiolicum</name>
    <dbReference type="NCBI Taxonomy" id="311182"/>
    <lineage>
        <taxon>Bacteria</taxon>
        <taxon>Pseudomonadati</taxon>
        <taxon>Pseudomonadota</taxon>
        <taxon>Betaproteobacteria</taxon>
        <taxon>Nitrosomonadales</taxon>
        <taxon>Sterolibacteriaceae</taxon>
        <taxon>Denitratisoma</taxon>
    </lineage>
</organism>
<dbReference type="Proteomes" id="UP000515733">
    <property type="component" value="Chromosome"/>
</dbReference>
<reference evidence="2 3" key="1">
    <citation type="submission" date="2020-03" db="EMBL/GenBank/DDBJ databases">
        <authorList>
            <consortium name="Genoscope - CEA"/>
            <person name="William W."/>
        </authorList>
    </citation>
    <scope>NUCLEOTIDE SEQUENCE [LARGE SCALE GENOMIC DNA]</scope>
    <source>
        <strain evidence="3">DSM 16959</strain>
    </source>
</reference>
<proteinExistence type="predicted"/>
<gene>
    <name evidence="2" type="ORF">DENOEST_2854</name>
</gene>
<evidence type="ECO:0000313" key="2">
    <source>
        <dbReference type="EMBL" id="CAB1370013.1"/>
    </source>
</evidence>
<name>A0A6S6XYL1_9PROT</name>
<dbReference type="AlphaFoldDB" id="A0A6S6XYL1"/>